<evidence type="ECO:0000256" key="11">
    <source>
        <dbReference type="ARBA" id="ARBA00022884"/>
    </source>
</evidence>
<keyword evidence="9 15" id="KW-0547">Nucleotide-binding</keyword>
<evidence type="ECO:0000256" key="13">
    <source>
        <dbReference type="ARBA" id="ARBA00051542"/>
    </source>
</evidence>
<evidence type="ECO:0000313" key="19">
    <source>
        <dbReference type="EMBL" id="TYC87385.1"/>
    </source>
</evidence>
<sequence>MKIVVGMSGGVDSSVAALLLKERGYEVIGVFMKNWEEQDESGVCTATEDYDDVRRVCDAIDIPYYTVNFAKEYYDSVFSYFLEEYKKGRTPNPDVLCNREIKFKRFLDYALKVVGGDYLATGHYSQIDFVNEQYRLKRAFDHNKDQTYFLCQLGQKELADVMFPIGHLSKEEVRHIAEKNNLATARKKDSTGICFIGERNFTQFLSQYLPAQPGQIVDLAGNVKGTHQGLMYYTLGQRKGLGIGGEGSGEPWFVVSKDLERNELVVVQGESHTALYSKSLEATEMNWVGGYPPAKEFKCTAKFRYRQADQDVMVRVAPDRIYVKFDQPQKAVTPGQVVVLYQDNICLGGGTIESIEMV</sequence>
<proteinExistence type="inferred from homology"/>
<comment type="similarity">
    <text evidence="2 15">Belongs to the MnmA/TRMU family.</text>
</comment>
<evidence type="ECO:0000256" key="2">
    <source>
        <dbReference type="ARBA" id="ARBA00006191"/>
    </source>
</evidence>
<dbReference type="SUPFAM" id="SSF52402">
    <property type="entry name" value="Adenine nucleotide alpha hydrolases-like"/>
    <property type="match status" value="1"/>
</dbReference>
<reference evidence="18 20" key="1">
    <citation type="submission" date="2015-09" db="EMBL/GenBank/DDBJ databases">
        <title>Genome sequence of Acetobacterium wieringae DSM 1911.</title>
        <authorList>
            <person name="Poehlein A."/>
            <person name="Bengelsdorf F.R."/>
            <person name="Schiel-Bengelsdorf B."/>
            <person name="Duerre P."/>
            <person name="Daniel R."/>
        </authorList>
    </citation>
    <scope>NUCLEOTIDE SEQUENCE [LARGE SCALE GENOMIC DNA]</scope>
    <source>
        <strain evidence="18 20">DSM 1911</strain>
    </source>
</reference>
<evidence type="ECO:0000256" key="6">
    <source>
        <dbReference type="ARBA" id="ARBA00022555"/>
    </source>
</evidence>
<protein>
    <recommendedName>
        <fullName evidence="4 15">tRNA-specific 2-thiouridylase MnmA</fullName>
        <ecNumber evidence="3 15">2.8.1.13</ecNumber>
    </recommendedName>
</protein>
<comment type="function">
    <text evidence="14 15">Catalyzes the 2-thiolation of uridine at the wobble position (U34) of tRNA, leading to the formation of s(2)U34.</text>
</comment>
<evidence type="ECO:0000256" key="4">
    <source>
        <dbReference type="ARBA" id="ARBA00013805"/>
    </source>
</evidence>
<organism evidence="18 20">
    <name type="scientific">Acetobacterium wieringae</name>
    <dbReference type="NCBI Taxonomy" id="52694"/>
    <lineage>
        <taxon>Bacteria</taxon>
        <taxon>Bacillati</taxon>
        <taxon>Bacillota</taxon>
        <taxon>Clostridia</taxon>
        <taxon>Eubacteriales</taxon>
        <taxon>Eubacteriaceae</taxon>
        <taxon>Acetobacterium</taxon>
    </lineage>
</organism>
<feature type="domain" description="tRNA-specific 2-thiouridylase MnmA-like central" evidence="17">
    <location>
        <begin position="203"/>
        <end position="268"/>
    </location>
</feature>
<reference evidence="19 21" key="2">
    <citation type="submission" date="2019-08" db="EMBL/GenBank/DDBJ databases">
        <title>Isolation and enrichment of carboxydotrophic bacteria from anaerobic sludge for the production of bio-based chemicals from syngas.</title>
        <authorList>
            <person name="Antares A.L."/>
            <person name="Moreira J."/>
            <person name="Diender M."/>
            <person name="Parshina S.N."/>
            <person name="Stams A.J.M."/>
            <person name="Alves M."/>
            <person name="Alves J.I."/>
            <person name="Sousa D.Z."/>
        </authorList>
    </citation>
    <scope>NUCLEOTIDE SEQUENCE [LARGE SCALE GENOMIC DNA]</scope>
    <source>
        <strain evidence="19 21">JM</strain>
    </source>
</reference>
<feature type="domain" description="tRNA-specific 2-thiouridylase MnmA-like C-terminal" evidence="16">
    <location>
        <begin position="278"/>
        <end position="352"/>
    </location>
</feature>
<dbReference type="OrthoDB" id="9800696at2"/>
<dbReference type="InterPro" id="IPR004506">
    <property type="entry name" value="MnmA-like"/>
</dbReference>
<dbReference type="EMBL" id="LKEU01000033">
    <property type="protein sequence ID" value="OFV70073.1"/>
    <property type="molecule type" value="Genomic_DNA"/>
</dbReference>
<comment type="subcellular location">
    <subcellularLocation>
        <location evidence="1 15">Cytoplasm</location>
    </subcellularLocation>
</comment>
<keyword evidence="10 15" id="KW-0067">ATP-binding</keyword>
<dbReference type="Proteomes" id="UP000176244">
    <property type="component" value="Unassembled WGS sequence"/>
</dbReference>
<feature type="site" description="Interaction with tRNA" evidence="15">
    <location>
        <position position="123"/>
    </location>
</feature>
<evidence type="ECO:0000313" key="18">
    <source>
        <dbReference type="EMBL" id="OFV70073.1"/>
    </source>
</evidence>
<dbReference type="Gene3D" id="3.40.50.620">
    <property type="entry name" value="HUPs"/>
    <property type="match status" value="1"/>
</dbReference>
<evidence type="ECO:0000256" key="10">
    <source>
        <dbReference type="ARBA" id="ARBA00022840"/>
    </source>
</evidence>
<feature type="binding site" evidence="15">
    <location>
        <position position="122"/>
    </location>
    <ligand>
        <name>ATP</name>
        <dbReference type="ChEBI" id="CHEBI:30616"/>
    </ligand>
</feature>
<evidence type="ECO:0000256" key="8">
    <source>
        <dbReference type="ARBA" id="ARBA00022694"/>
    </source>
</evidence>
<comment type="catalytic activity">
    <reaction evidence="13 15">
        <text>S-sulfanyl-L-cysteinyl-[protein] + uridine(34) in tRNA + AH2 + ATP = 2-thiouridine(34) in tRNA + L-cysteinyl-[protein] + A + AMP + diphosphate + H(+)</text>
        <dbReference type="Rhea" id="RHEA:47032"/>
        <dbReference type="Rhea" id="RHEA-COMP:10131"/>
        <dbReference type="Rhea" id="RHEA-COMP:11726"/>
        <dbReference type="Rhea" id="RHEA-COMP:11727"/>
        <dbReference type="Rhea" id="RHEA-COMP:11728"/>
        <dbReference type="ChEBI" id="CHEBI:13193"/>
        <dbReference type="ChEBI" id="CHEBI:15378"/>
        <dbReference type="ChEBI" id="CHEBI:17499"/>
        <dbReference type="ChEBI" id="CHEBI:29950"/>
        <dbReference type="ChEBI" id="CHEBI:30616"/>
        <dbReference type="ChEBI" id="CHEBI:33019"/>
        <dbReference type="ChEBI" id="CHEBI:61963"/>
        <dbReference type="ChEBI" id="CHEBI:65315"/>
        <dbReference type="ChEBI" id="CHEBI:87170"/>
        <dbReference type="ChEBI" id="CHEBI:456215"/>
        <dbReference type="EC" id="2.8.1.13"/>
    </reaction>
</comment>
<feature type="binding site" evidence="15">
    <location>
        <begin position="6"/>
        <end position="13"/>
    </location>
    <ligand>
        <name>ATP</name>
        <dbReference type="ChEBI" id="CHEBI:30616"/>
    </ligand>
</feature>
<dbReference type="RefSeq" id="WP_070371563.1">
    <property type="nucleotide sequence ID" value="NZ_JAYFRG010000033.1"/>
</dbReference>
<keyword evidence="5 15" id="KW-0963">Cytoplasm</keyword>
<evidence type="ECO:0000259" key="16">
    <source>
        <dbReference type="Pfam" id="PF20258"/>
    </source>
</evidence>
<dbReference type="NCBIfam" id="NF001138">
    <property type="entry name" value="PRK00143.1"/>
    <property type="match status" value="1"/>
</dbReference>
<dbReference type="FunFam" id="2.30.30.280:FF:000001">
    <property type="entry name" value="tRNA-specific 2-thiouridylase MnmA"/>
    <property type="match status" value="1"/>
</dbReference>
<keyword evidence="6 15" id="KW-0820">tRNA-binding</keyword>
<dbReference type="InterPro" id="IPR023382">
    <property type="entry name" value="MnmA-like_central_sf"/>
</dbReference>
<keyword evidence="7 15" id="KW-0808">Transferase</keyword>
<dbReference type="EC" id="2.8.1.13" evidence="3 15"/>
<dbReference type="FunFam" id="3.40.50.620:FF:000004">
    <property type="entry name" value="tRNA-specific 2-thiouridylase MnmA"/>
    <property type="match status" value="1"/>
</dbReference>
<dbReference type="GO" id="GO:0005524">
    <property type="term" value="F:ATP binding"/>
    <property type="evidence" value="ECO:0007669"/>
    <property type="project" value="UniProtKB-KW"/>
</dbReference>
<dbReference type="FunFam" id="2.40.30.10:FF:000023">
    <property type="entry name" value="tRNA-specific 2-thiouridylase MnmA"/>
    <property type="match status" value="1"/>
</dbReference>
<dbReference type="Pfam" id="PF20259">
    <property type="entry name" value="tRNA_Me_trans_M"/>
    <property type="match status" value="1"/>
</dbReference>
<dbReference type="AlphaFoldDB" id="A0A1F2PFK7"/>
<evidence type="ECO:0000313" key="21">
    <source>
        <dbReference type="Proteomes" id="UP000322619"/>
    </source>
</evidence>
<keyword evidence="12 15" id="KW-1015">Disulfide bond</keyword>
<evidence type="ECO:0000313" key="20">
    <source>
        <dbReference type="Proteomes" id="UP000176244"/>
    </source>
</evidence>
<dbReference type="GO" id="GO:0002143">
    <property type="term" value="P:tRNA wobble position uridine thiolation"/>
    <property type="evidence" value="ECO:0007669"/>
    <property type="project" value="TreeGrafter"/>
</dbReference>
<dbReference type="Gene3D" id="2.40.30.10">
    <property type="entry name" value="Translation factors"/>
    <property type="match status" value="1"/>
</dbReference>
<dbReference type="Pfam" id="PF03054">
    <property type="entry name" value="tRNA_Me_trans"/>
    <property type="match status" value="1"/>
</dbReference>
<name>A0A1F2PFK7_9FIRM</name>
<dbReference type="HAMAP" id="MF_00144">
    <property type="entry name" value="tRNA_thiouridyl_MnmA"/>
    <property type="match status" value="1"/>
</dbReference>
<dbReference type="GO" id="GO:0000049">
    <property type="term" value="F:tRNA binding"/>
    <property type="evidence" value="ECO:0007669"/>
    <property type="project" value="UniProtKB-KW"/>
</dbReference>
<feature type="disulfide bond" description="Alternate" evidence="15">
    <location>
        <begin position="97"/>
        <end position="194"/>
    </location>
</feature>
<feature type="region of interest" description="Interaction with tRNA" evidence="15">
    <location>
        <begin position="304"/>
        <end position="305"/>
    </location>
</feature>
<dbReference type="InterPro" id="IPR046885">
    <property type="entry name" value="MnmA-like_C"/>
</dbReference>
<feature type="active site" description="Cysteine persulfide intermediate" evidence="15">
    <location>
        <position position="194"/>
    </location>
</feature>
<dbReference type="GO" id="GO:0103016">
    <property type="term" value="F:tRNA-uridine 2-sulfurtransferase activity"/>
    <property type="evidence" value="ECO:0007669"/>
    <property type="project" value="UniProtKB-EC"/>
</dbReference>
<dbReference type="CDD" id="cd01998">
    <property type="entry name" value="MnmA_TRMU-like"/>
    <property type="match status" value="1"/>
</dbReference>
<dbReference type="InterPro" id="IPR014729">
    <property type="entry name" value="Rossmann-like_a/b/a_fold"/>
</dbReference>
<feature type="active site" description="Nucleophile" evidence="15">
    <location>
        <position position="97"/>
    </location>
</feature>
<dbReference type="Gene3D" id="2.30.30.280">
    <property type="entry name" value="Adenine nucleotide alpha hydrolases-like domains"/>
    <property type="match status" value="1"/>
</dbReference>
<feature type="region of interest" description="Interaction with tRNA" evidence="15">
    <location>
        <begin position="144"/>
        <end position="146"/>
    </location>
</feature>
<feature type="site" description="Interaction with tRNA" evidence="15">
    <location>
        <position position="336"/>
    </location>
</feature>
<evidence type="ECO:0000256" key="7">
    <source>
        <dbReference type="ARBA" id="ARBA00022679"/>
    </source>
</evidence>
<dbReference type="PANTHER" id="PTHR11933">
    <property type="entry name" value="TRNA 5-METHYLAMINOMETHYL-2-THIOURIDYLATE -METHYLTRANSFERASE"/>
    <property type="match status" value="1"/>
</dbReference>
<feature type="region of interest" description="Interaction with target base in tRNA" evidence="15">
    <location>
        <begin position="92"/>
        <end position="94"/>
    </location>
</feature>
<dbReference type="EMBL" id="VSLA01000005">
    <property type="protein sequence ID" value="TYC87385.1"/>
    <property type="molecule type" value="Genomic_DNA"/>
</dbReference>
<keyword evidence="11 15" id="KW-0694">RNA-binding</keyword>
<dbReference type="STRING" id="52694.ACWI_22780"/>
<evidence type="ECO:0000256" key="9">
    <source>
        <dbReference type="ARBA" id="ARBA00022741"/>
    </source>
</evidence>
<dbReference type="GO" id="GO:0005737">
    <property type="term" value="C:cytoplasm"/>
    <property type="evidence" value="ECO:0007669"/>
    <property type="project" value="UniProtKB-SubCell"/>
</dbReference>
<evidence type="ECO:0000256" key="12">
    <source>
        <dbReference type="ARBA" id="ARBA00023157"/>
    </source>
</evidence>
<comment type="caution">
    <text evidence="18">The sequence shown here is derived from an EMBL/GenBank/DDBJ whole genome shotgun (WGS) entry which is preliminary data.</text>
</comment>
<dbReference type="Proteomes" id="UP000322619">
    <property type="component" value="Unassembled WGS sequence"/>
</dbReference>
<dbReference type="PANTHER" id="PTHR11933:SF5">
    <property type="entry name" value="MITOCHONDRIAL TRNA-SPECIFIC 2-THIOURIDYLASE 1"/>
    <property type="match status" value="1"/>
</dbReference>
<evidence type="ECO:0000256" key="3">
    <source>
        <dbReference type="ARBA" id="ARBA00011949"/>
    </source>
</evidence>
<evidence type="ECO:0000256" key="14">
    <source>
        <dbReference type="ARBA" id="ARBA00056575"/>
    </source>
</evidence>
<keyword evidence="8 15" id="KW-0819">tRNA processing</keyword>
<dbReference type="InterPro" id="IPR046884">
    <property type="entry name" value="MnmA-like_central"/>
</dbReference>
<accession>A0A1F2PFK7</accession>
<evidence type="ECO:0000256" key="1">
    <source>
        <dbReference type="ARBA" id="ARBA00004496"/>
    </source>
</evidence>
<evidence type="ECO:0000256" key="15">
    <source>
        <dbReference type="HAMAP-Rule" id="MF_00144"/>
    </source>
</evidence>
<evidence type="ECO:0000259" key="17">
    <source>
        <dbReference type="Pfam" id="PF20259"/>
    </source>
</evidence>
<dbReference type="NCBIfam" id="TIGR00420">
    <property type="entry name" value="trmU"/>
    <property type="match status" value="1"/>
</dbReference>
<gene>
    <name evidence="18" type="primary">mnmA_2</name>
    <name evidence="15 19" type="synonym">mnmA</name>
    <name evidence="18" type="ORF">ACWI_22780</name>
    <name evidence="19" type="ORF">FXB42_04540</name>
</gene>
<dbReference type="Pfam" id="PF20258">
    <property type="entry name" value="tRNA_Me_trans_C"/>
    <property type="match status" value="1"/>
</dbReference>
<evidence type="ECO:0000256" key="5">
    <source>
        <dbReference type="ARBA" id="ARBA00022490"/>
    </source>
</evidence>
<feature type="binding site" evidence="15">
    <location>
        <position position="32"/>
    </location>
    <ligand>
        <name>ATP</name>
        <dbReference type="ChEBI" id="CHEBI:30616"/>
    </ligand>
</feature>